<accession>A0ABT9GZ59</accession>
<reference evidence="3 4" key="1">
    <citation type="submission" date="2023-08" db="EMBL/GenBank/DDBJ databases">
        <authorList>
            <person name="Joshi A."/>
            <person name="Thite S."/>
        </authorList>
    </citation>
    <scope>NUCLEOTIDE SEQUENCE [LARGE SCALE GENOMIC DNA]</scope>
    <source>
        <strain evidence="3 4">AC40</strain>
    </source>
</reference>
<evidence type="ECO:0000313" key="4">
    <source>
        <dbReference type="Proteomes" id="UP001231616"/>
    </source>
</evidence>
<evidence type="ECO:0000256" key="1">
    <source>
        <dbReference type="SAM" id="SignalP"/>
    </source>
</evidence>
<feature type="signal peptide" evidence="1">
    <location>
        <begin position="1"/>
        <end position="21"/>
    </location>
</feature>
<keyword evidence="1" id="KW-0732">Signal</keyword>
<dbReference type="InterPro" id="IPR013424">
    <property type="entry name" value="Ice-binding_C"/>
</dbReference>
<proteinExistence type="predicted"/>
<evidence type="ECO:0000259" key="2">
    <source>
        <dbReference type="Pfam" id="PF07589"/>
    </source>
</evidence>
<gene>
    <name evidence="3" type="ORF">Q3O60_09105</name>
</gene>
<feature type="chain" id="PRO_5045290609" evidence="1">
    <location>
        <begin position="22"/>
        <end position="267"/>
    </location>
</feature>
<dbReference type="RefSeq" id="WP_305893612.1">
    <property type="nucleotide sequence ID" value="NZ_JAUZVZ010000011.1"/>
</dbReference>
<dbReference type="Pfam" id="PF07589">
    <property type="entry name" value="PEP-CTERM"/>
    <property type="match status" value="1"/>
</dbReference>
<protein>
    <submittedName>
        <fullName evidence="3">PEP-CTERM sorting domain-containing protein</fullName>
    </submittedName>
</protein>
<feature type="domain" description="Ice-binding protein C-terminal" evidence="2">
    <location>
        <begin position="237"/>
        <end position="261"/>
    </location>
</feature>
<evidence type="ECO:0000313" key="3">
    <source>
        <dbReference type="EMBL" id="MDP4536346.1"/>
    </source>
</evidence>
<dbReference type="NCBIfam" id="TIGR02595">
    <property type="entry name" value="PEP_CTERM"/>
    <property type="match status" value="1"/>
</dbReference>
<organism evidence="3 4">
    <name type="scientific">Alkalimonas collagenimarina</name>
    <dbReference type="NCBI Taxonomy" id="400390"/>
    <lineage>
        <taxon>Bacteria</taxon>
        <taxon>Pseudomonadati</taxon>
        <taxon>Pseudomonadota</taxon>
        <taxon>Gammaproteobacteria</taxon>
        <taxon>Alkalimonas</taxon>
    </lineage>
</organism>
<sequence length="267" mass="27890">MKKLALAIAATSVLGMGAAQATQIQIDASGILGAVAGTYQTDYFNRMTFNTFSPTSTYIDDDGVAGVTTGDTVLDSGFATVGNLNPLSFPGSNFGGFGSVWGMNVDWELEGVTQVVGADFLGVFNSGTVNFNICDAMNVCTTALSLDVIGSSLGVPGGGSVGIEVFGRVTFAYAETFYDEFGRDFAQTLLDSEIIWGFANSDIFGIGNVPEFAGVNDDGFDTYTRTTTLPSVDVSFQVPEPTSVAILGVGLLGMGFAARRRRNNKAA</sequence>
<comment type="caution">
    <text evidence="3">The sequence shown here is derived from an EMBL/GenBank/DDBJ whole genome shotgun (WGS) entry which is preliminary data.</text>
</comment>
<dbReference type="Proteomes" id="UP001231616">
    <property type="component" value="Unassembled WGS sequence"/>
</dbReference>
<keyword evidence="4" id="KW-1185">Reference proteome</keyword>
<name>A0ABT9GZ59_9GAMM</name>
<dbReference type="EMBL" id="JAUZVZ010000011">
    <property type="protein sequence ID" value="MDP4536346.1"/>
    <property type="molecule type" value="Genomic_DNA"/>
</dbReference>